<keyword evidence="2" id="KW-1185">Reference proteome</keyword>
<evidence type="ECO:0000313" key="1">
    <source>
        <dbReference type="EMBL" id="KAI0090380.1"/>
    </source>
</evidence>
<name>A0ACB8U823_9APHY</name>
<organism evidence="1 2">
    <name type="scientific">Irpex rosettiformis</name>
    <dbReference type="NCBI Taxonomy" id="378272"/>
    <lineage>
        <taxon>Eukaryota</taxon>
        <taxon>Fungi</taxon>
        <taxon>Dikarya</taxon>
        <taxon>Basidiomycota</taxon>
        <taxon>Agaricomycotina</taxon>
        <taxon>Agaricomycetes</taxon>
        <taxon>Polyporales</taxon>
        <taxon>Irpicaceae</taxon>
        <taxon>Irpex</taxon>
    </lineage>
</organism>
<protein>
    <submittedName>
        <fullName evidence="1">Malate dehydrogenase</fullName>
    </submittedName>
</protein>
<reference evidence="1" key="1">
    <citation type="journal article" date="2021" name="Environ. Microbiol.">
        <title>Gene family expansions and transcriptome signatures uncover fungal adaptations to wood decay.</title>
        <authorList>
            <person name="Hage H."/>
            <person name="Miyauchi S."/>
            <person name="Viragh M."/>
            <person name="Drula E."/>
            <person name="Min B."/>
            <person name="Chaduli D."/>
            <person name="Navarro D."/>
            <person name="Favel A."/>
            <person name="Norest M."/>
            <person name="Lesage-Meessen L."/>
            <person name="Balint B."/>
            <person name="Merenyi Z."/>
            <person name="de Eugenio L."/>
            <person name="Morin E."/>
            <person name="Martinez A.T."/>
            <person name="Baldrian P."/>
            <person name="Stursova M."/>
            <person name="Martinez M.J."/>
            <person name="Novotny C."/>
            <person name="Magnuson J.K."/>
            <person name="Spatafora J.W."/>
            <person name="Maurice S."/>
            <person name="Pangilinan J."/>
            <person name="Andreopoulos W."/>
            <person name="LaButti K."/>
            <person name="Hundley H."/>
            <person name="Na H."/>
            <person name="Kuo A."/>
            <person name="Barry K."/>
            <person name="Lipzen A."/>
            <person name="Henrissat B."/>
            <person name="Riley R."/>
            <person name="Ahrendt S."/>
            <person name="Nagy L.G."/>
            <person name="Grigoriev I.V."/>
            <person name="Martin F."/>
            <person name="Rosso M.N."/>
        </authorList>
    </citation>
    <scope>NUCLEOTIDE SEQUENCE</scope>
    <source>
        <strain evidence="1">CBS 384.51</strain>
    </source>
</reference>
<gene>
    <name evidence="1" type="ORF">BDY19DRAFT_984666</name>
</gene>
<accession>A0ACB8U823</accession>
<evidence type="ECO:0000313" key="2">
    <source>
        <dbReference type="Proteomes" id="UP001055072"/>
    </source>
</evidence>
<dbReference type="EMBL" id="MU274908">
    <property type="protein sequence ID" value="KAI0090380.1"/>
    <property type="molecule type" value="Genomic_DNA"/>
</dbReference>
<proteinExistence type="predicted"/>
<dbReference type="Proteomes" id="UP001055072">
    <property type="component" value="Unassembled WGS sequence"/>
</dbReference>
<sequence length="233" mass="24518">MQFASLLVTLFASTYIVFAAPAKTSHCDLSHVSLNFPTSPTGTPLATAIAPAPKFLGVGVGTQNYTCSAAGTYTSAGAYAEIFDVSCLPTKDSYASITRLAFDVWKIAPKSWTPAEVVKTLSELHSPVVLGQHYFISNVAGTALSPKWDFTSASEAGHTDAFVVGAKTGDIPAPINPAENIDWLSLSGTSGDLANQIFRLETNGGQPPSSCTPGSPEIFIRYSSLYAFYGGSF</sequence>
<comment type="caution">
    <text evidence="1">The sequence shown here is derived from an EMBL/GenBank/DDBJ whole genome shotgun (WGS) entry which is preliminary data.</text>
</comment>